<dbReference type="OrthoDB" id="2148418at2759"/>
<feature type="region of interest" description="Disordered" evidence="1">
    <location>
        <begin position="1016"/>
        <end position="1171"/>
    </location>
</feature>
<feature type="compositionally biased region" description="Low complexity" evidence="1">
    <location>
        <begin position="711"/>
        <end position="731"/>
    </location>
</feature>
<feature type="region of interest" description="Disordered" evidence="1">
    <location>
        <begin position="147"/>
        <end position="189"/>
    </location>
</feature>
<protein>
    <submittedName>
        <fullName evidence="2">Uncharacterized protein</fullName>
    </submittedName>
</protein>
<feature type="compositionally biased region" description="Low complexity" evidence="1">
    <location>
        <begin position="65"/>
        <end position="74"/>
    </location>
</feature>
<feature type="compositionally biased region" description="Polar residues" evidence="1">
    <location>
        <begin position="240"/>
        <end position="250"/>
    </location>
</feature>
<feature type="compositionally biased region" description="Basic and acidic residues" evidence="1">
    <location>
        <begin position="1035"/>
        <end position="1046"/>
    </location>
</feature>
<evidence type="ECO:0000313" key="3">
    <source>
        <dbReference type="Proteomes" id="UP000292702"/>
    </source>
</evidence>
<evidence type="ECO:0000256" key="1">
    <source>
        <dbReference type="SAM" id="MobiDB-lite"/>
    </source>
</evidence>
<feature type="compositionally biased region" description="Basic and acidic residues" evidence="1">
    <location>
        <begin position="1112"/>
        <end position="1145"/>
    </location>
</feature>
<dbReference type="Proteomes" id="UP000292702">
    <property type="component" value="Unassembled WGS sequence"/>
</dbReference>
<feature type="compositionally biased region" description="Polar residues" evidence="1">
    <location>
        <begin position="567"/>
        <end position="577"/>
    </location>
</feature>
<feature type="region of interest" description="Disordered" evidence="1">
    <location>
        <begin position="210"/>
        <end position="492"/>
    </location>
</feature>
<feature type="compositionally biased region" description="Low complexity" evidence="1">
    <location>
        <begin position="17"/>
        <end position="34"/>
    </location>
</feature>
<feature type="compositionally biased region" description="Polar residues" evidence="1">
    <location>
        <begin position="932"/>
        <end position="944"/>
    </location>
</feature>
<feature type="region of interest" description="Disordered" evidence="1">
    <location>
        <begin position="660"/>
        <end position="876"/>
    </location>
</feature>
<feature type="compositionally biased region" description="Pro residues" evidence="1">
    <location>
        <begin position="457"/>
        <end position="470"/>
    </location>
</feature>
<feature type="compositionally biased region" description="Polar residues" evidence="1">
    <location>
        <begin position="685"/>
        <end position="697"/>
    </location>
</feature>
<dbReference type="STRING" id="92696.A0A4R0RR91"/>
<feature type="region of interest" description="Disordered" evidence="1">
    <location>
        <begin position="1"/>
        <end position="111"/>
    </location>
</feature>
<dbReference type="EMBL" id="RWJN01000035">
    <property type="protein sequence ID" value="TCD69712.1"/>
    <property type="molecule type" value="Genomic_DNA"/>
</dbReference>
<feature type="compositionally biased region" description="Basic residues" evidence="1">
    <location>
        <begin position="1047"/>
        <end position="1058"/>
    </location>
</feature>
<feature type="compositionally biased region" description="Low complexity" evidence="1">
    <location>
        <begin position="471"/>
        <end position="480"/>
    </location>
</feature>
<proteinExistence type="predicted"/>
<feature type="region of interest" description="Disordered" evidence="1">
    <location>
        <begin position="1210"/>
        <end position="1235"/>
    </location>
</feature>
<gene>
    <name evidence="2" type="ORF">EIP91_006479</name>
</gene>
<name>A0A4R0RR91_9APHY</name>
<evidence type="ECO:0000313" key="2">
    <source>
        <dbReference type="EMBL" id="TCD69712.1"/>
    </source>
</evidence>
<feature type="compositionally biased region" description="Low complexity" evidence="1">
    <location>
        <begin position="283"/>
        <end position="299"/>
    </location>
</feature>
<feature type="compositionally biased region" description="Low complexity" evidence="1">
    <location>
        <begin position="963"/>
        <end position="972"/>
    </location>
</feature>
<feature type="compositionally biased region" description="Low complexity" evidence="1">
    <location>
        <begin position="670"/>
        <end position="684"/>
    </location>
</feature>
<dbReference type="AlphaFoldDB" id="A0A4R0RR91"/>
<comment type="caution">
    <text evidence="2">The sequence shown here is derived from an EMBL/GenBank/DDBJ whole genome shotgun (WGS) entry which is preliminary data.</text>
</comment>
<feature type="compositionally biased region" description="Low complexity" evidence="1">
    <location>
        <begin position="920"/>
        <end position="929"/>
    </location>
</feature>
<feature type="compositionally biased region" description="Low complexity" evidence="1">
    <location>
        <begin position="1069"/>
        <end position="1078"/>
    </location>
</feature>
<reference evidence="2 3" key="1">
    <citation type="submission" date="2018-11" db="EMBL/GenBank/DDBJ databases">
        <title>Genome assembly of Steccherinum ochraceum LE-BIN_3174, the white-rot fungus of the Steccherinaceae family (The Residual Polyporoid clade, Polyporales, Basidiomycota).</title>
        <authorList>
            <person name="Fedorova T.V."/>
            <person name="Glazunova O.A."/>
            <person name="Landesman E.O."/>
            <person name="Moiseenko K.V."/>
            <person name="Psurtseva N.V."/>
            <person name="Savinova O.S."/>
            <person name="Shakhova N.V."/>
            <person name="Tyazhelova T.V."/>
            <person name="Vasina D.V."/>
        </authorList>
    </citation>
    <scope>NUCLEOTIDE SEQUENCE [LARGE SCALE GENOMIC DNA]</scope>
    <source>
        <strain evidence="2 3">LE-BIN_3174</strain>
    </source>
</reference>
<feature type="region of interest" description="Disordered" evidence="1">
    <location>
        <begin position="914"/>
        <end position="980"/>
    </location>
</feature>
<feature type="region of interest" description="Disordered" evidence="1">
    <location>
        <begin position="562"/>
        <end position="646"/>
    </location>
</feature>
<sequence length="1235" mass="129899">MSSNVLDDPKPSPAPSTPLSSLSDDSDAVNSSDARIYFGPVLSPEKKLALDPANRKQTPVRRSSRLSSVPRQSSARTPPPHITLNIATKSLPNVRETRDEQSQEAFLEEPSSALASKVMRAWDNPSPPPSPPFAPAIAKDLVDLDPLSTTPAVGTPLLETEGSESAVSAMLEARPDSARPLPSRDISLVPAPQPDLITFDPLPSSQNETSLLVSVPLPPTPSLAEALPDGPATIDELLTISPQKDASLSESIEIPAPAEDENPLREDTPPNTGPIGAEEEAVPELVLPPIQTPSPATASVPPPTIHFTPAVDPDQASTPLRRSSRPRRSVSPLVTPLVDQQSPAPTEGTDTPLPVPPHEPLLLSPRSGPARRKSMKGKEKESPAPASEVTGTAPPSETPLEPTPAPPSPGRRTSIRGEGQPTHARLRSLSPTSSGVLEQLLPSKPSTPLGEPQSNPFIPPPVFSLPPLLPDPTATAPTIPQSASIEPPRTPARRVPITQAVKEGSLPTQSALQFLSPRKLDLNAPGAGAEPFGSPVFRRVALDDPTRSPAKRIPIATGALVSATKPKATSSQATAGLNSGGGGLFAPLKPPAFGSRSRSEEPQPSVAGKKGRSASVEPTPLSAMKKDIGVRRIPPSALSTPTKANALPFPIARALSGLTPMIPEVDESEASSSSAKQSATIPSSPSKDSSLRQPSSRAESRIPRIGAKPYARPAVKTPVARAATTPAASTTRETKQQSEPSTSKPRVVPNAVAGPGPQTQLQRVATTPAPAPGTPSTLKRKREEEAKASTSSSSKPVMIRKVVSAAAKPAPPSSSTSLDVPTGGPEKKAKSPASTAAKTPAQPQGKIKMRKVVTAKQPKGVQSPPGSATPDETAALPAIPPIAVPPAASSTIIQVPFSEEEPVWSVAQEDPLTLPPPTLLSPSSIPVPLGQDASTDISPNSALRRTTRLRKAQTDVFGTVGAPPSTSSNKPPTSRRRTAGPVADFGVFAGMSALALKSLTASNTMKNQQQVVELKTEVVRMETKRPDSPTTKVRTLLEKQKEDRVKDRQRRAQRRAKRASGEVEGDGEVGSSDFGSSDVEGEGEGEEERVGAGGMGMLKHRRGPGEDEDYETPPRAERPSKRGRFEENSEEQMRGGNDRRVKWDRGLSTTVFLDDSPPKPSRSSKDAGKGCLTPAAKTLRLDTMGNVLNATVPLADLVHENIIVKKFVYLDDPDLEPPPDTTVRATRSKGKKAKS</sequence>
<feature type="compositionally biased region" description="Low complexity" evidence="1">
    <location>
        <begin position="831"/>
        <end position="841"/>
    </location>
</feature>
<feature type="compositionally biased region" description="Basic and acidic residues" evidence="1">
    <location>
        <begin position="1016"/>
        <end position="1027"/>
    </location>
</feature>
<feature type="compositionally biased region" description="Low complexity" evidence="1">
    <location>
        <begin position="788"/>
        <end position="808"/>
    </location>
</feature>
<keyword evidence="3" id="KW-1185">Reference proteome</keyword>
<organism evidence="2 3">
    <name type="scientific">Steccherinum ochraceum</name>
    <dbReference type="NCBI Taxonomy" id="92696"/>
    <lineage>
        <taxon>Eukaryota</taxon>
        <taxon>Fungi</taxon>
        <taxon>Dikarya</taxon>
        <taxon>Basidiomycota</taxon>
        <taxon>Agaricomycotina</taxon>
        <taxon>Agaricomycetes</taxon>
        <taxon>Polyporales</taxon>
        <taxon>Steccherinaceae</taxon>
        <taxon>Steccherinum</taxon>
    </lineage>
</organism>
<feature type="compositionally biased region" description="Basic residues" evidence="1">
    <location>
        <begin position="1226"/>
        <end position="1235"/>
    </location>
</feature>
<accession>A0A4R0RR91</accession>